<reference evidence="2" key="1">
    <citation type="journal article" date="2019" name="Int. J. Syst. Evol. Microbiol.">
        <title>The Global Catalogue of Microorganisms (GCM) 10K type strain sequencing project: providing services to taxonomists for standard genome sequencing and annotation.</title>
        <authorList>
            <consortium name="The Broad Institute Genomics Platform"/>
            <consortium name="The Broad Institute Genome Sequencing Center for Infectious Disease"/>
            <person name="Wu L."/>
            <person name="Ma J."/>
        </authorList>
    </citation>
    <scope>NUCLEOTIDE SEQUENCE [LARGE SCALE GENOMIC DNA]</scope>
    <source>
        <strain evidence="2">JCM 18298</strain>
    </source>
</reference>
<evidence type="ECO:0000313" key="1">
    <source>
        <dbReference type="EMBL" id="GAA5052278.1"/>
    </source>
</evidence>
<accession>A0ABP9K9S7</accession>
<dbReference type="Proteomes" id="UP001500603">
    <property type="component" value="Unassembled WGS sequence"/>
</dbReference>
<dbReference type="EMBL" id="BAABJM010000002">
    <property type="protein sequence ID" value="GAA5052278.1"/>
    <property type="molecule type" value="Genomic_DNA"/>
</dbReference>
<sequence length="247" mass="24839">MTAPLAGKVAFVAGASRGIGAAIAVALAEAGAAVAVAARSTSEGKVPGTIHSVAAAITADGGIARAVNCDVTSENSVRAAVETTVAEFGGIDVAIANAGVLWLGPVETTPLKRWQLCLDVNLTGVFLVTRAVIPHLRTRGGGALMAVTTSGVGMTDRGANAYWVSKAAVERLYLGLAADLADDHIAVNCLAPSGVVLTEGWQVAGDARAIPADMVEAPEVMGRAAVALATHHSITGTVQRSQSLLLA</sequence>
<dbReference type="InterPro" id="IPR002347">
    <property type="entry name" value="SDR_fam"/>
</dbReference>
<dbReference type="PRINTS" id="PR00081">
    <property type="entry name" value="GDHRDH"/>
</dbReference>
<proteinExistence type="predicted"/>
<dbReference type="PANTHER" id="PTHR42808">
    <property type="entry name" value="HYDROXYSTEROID DEHYDROGENASE-LIKE PROTEIN 2"/>
    <property type="match status" value="1"/>
</dbReference>
<dbReference type="SUPFAM" id="SSF51735">
    <property type="entry name" value="NAD(P)-binding Rossmann-fold domains"/>
    <property type="match status" value="1"/>
</dbReference>
<dbReference type="Pfam" id="PF00106">
    <property type="entry name" value="adh_short"/>
    <property type="match status" value="1"/>
</dbReference>
<keyword evidence="2" id="KW-1185">Reference proteome</keyword>
<dbReference type="InterPro" id="IPR051935">
    <property type="entry name" value="HSDL2"/>
</dbReference>
<name>A0ABP9K9S7_9NOCA</name>
<evidence type="ECO:0000313" key="2">
    <source>
        <dbReference type="Proteomes" id="UP001500603"/>
    </source>
</evidence>
<gene>
    <name evidence="1" type="ORF">GCM10023318_24720</name>
</gene>
<protein>
    <submittedName>
        <fullName evidence="1">SDR family oxidoreductase</fullName>
    </submittedName>
</protein>
<dbReference type="RefSeq" id="WP_345495423.1">
    <property type="nucleotide sequence ID" value="NZ_BAABJM010000002.1"/>
</dbReference>
<organism evidence="1 2">
    <name type="scientific">Nocardia callitridis</name>
    <dbReference type="NCBI Taxonomy" id="648753"/>
    <lineage>
        <taxon>Bacteria</taxon>
        <taxon>Bacillati</taxon>
        <taxon>Actinomycetota</taxon>
        <taxon>Actinomycetes</taxon>
        <taxon>Mycobacteriales</taxon>
        <taxon>Nocardiaceae</taxon>
        <taxon>Nocardia</taxon>
    </lineage>
</organism>
<dbReference type="Gene3D" id="3.40.50.720">
    <property type="entry name" value="NAD(P)-binding Rossmann-like Domain"/>
    <property type="match status" value="1"/>
</dbReference>
<dbReference type="PANTHER" id="PTHR42808:SF4">
    <property type="entry name" value="SHORT CHAIN DEHYDROGENASE"/>
    <property type="match status" value="1"/>
</dbReference>
<comment type="caution">
    <text evidence="1">The sequence shown here is derived from an EMBL/GenBank/DDBJ whole genome shotgun (WGS) entry which is preliminary data.</text>
</comment>
<dbReference type="InterPro" id="IPR036291">
    <property type="entry name" value="NAD(P)-bd_dom_sf"/>
</dbReference>